<dbReference type="Gene3D" id="1.10.443.10">
    <property type="entry name" value="Intergrase catalytic core"/>
    <property type="match status" value="1"/>
</dbReference>
<proteinExistence type="inferred from homology"/>
<dbReference type="GeneID" id="97537985"/>
<dbReference type="InterPro" id="IPR004107">
    <property type="entry name" value="Integrase_SAM-like_N"/>
</dbReference>
<accession>A0ABM9RQE1</accession>
<keyword evidence="3" id="KW-0229">DNA integration</keyword>
<keyword evidence="5" id="KW-0233">DNA recombination</keyword>
<evidence type="ECO:0000259" key="7">
    <source>
        <dbReference type="PROSITE" id="PS51898"/>
    </source>
</evidence>
<name>A0ABM9RQE1_PARSO</name>
<dbReference type="CDD" id="cd01189">
    <property type="entry name" value="INT_ICEBs1_C_like"/>
    <property type="match status" value="1"/>
</dbReference>
<dbReference type="InterPro" id="IPR013762">
    <property type="entry name" value="Integrase-like_cat_sf"/>
</dbReference>
<comment type="function">
    <text evidence="1">Site-specific tyrosine recombinase, which acts by catalyzing the cutting and rejoining of the recombining DNA molecules.</text>
</comment>
<feature type="domain" description="Core-binding (CB)" evidence="8">
    <location>
        <begin position="63"/>
        <end position="147"/>
    </location>
</feature>
<gene>
    <name evidence="9" type="ORF">ATCC9714_21511</name>
</gene>
<dbReference type="Proteomes" id="UP000032811">
    <property type="component" value="Chromosome 1"/>
</dbReference>
<evidence type="ECO:0000259" key="8">
    <source>
        <dbReference type="PROSITE" id="PS51900"/>
    </source>
</evidence>
<evidence type="ECO:0000256" key="4">
    <source>
        <dbReference type="ARBA" id="ARBA00023125"/>
    </source>
</evidence>
<evidence type="ECO:0000256" key="1">
    <source>
        <dbReference type="ARBA" id="ARBA00003283"/>
    </source>
</evidence>
<dbReference type="Pfam" id="PF14657">
    <property type="entry name" value="Arm-DNA-bind_4"/>
    <property type="match status" value="1"/>
</dbReference>
<evidence type="ECO:0000313" key="10">
    <source>
        <dbReference type="Proteomes" id="UP000032811"/>
    </source>
</evidence>
<dbReference type="InterPro" id="IPR044068">
    <property type="entry name" value="CB"/>
</dbReference>
<dbReference type="EMBL" id="LN679998">
    <property type="protein sequence ID" value="CEJ74263.1"/>
    <property type="molecule type" value="Genomic_DNA"/>
</dbReference>
<dbReference type="PANTHER" id="PTHR30349">
    <property type="entry name" value="PHAGE INTEGRASE-RELATED"/>
    <property type="match status" value="1"/>
</dbReference>
<dbReference type="PROSITE" id="PS51898">
    <property type="entry name" value="TYR_RECOMBINASE"/>
    <property type="match status" value="1"/>
</dbReference>
<dbReference type="Pfam" id="PF14659">
    <property type="entry name" value="Phage_int_SAM_3"/>
    <property type="match status" value="1"/>
</dbReference>
<dbReference type="Pfam" id="PF00589">
    <property type="entry name" value="Phage_integrase"/>
    <property type="match status" value="1"/>
</dbReference>
<dbReference type="PANTHER" id="PTHR30349:SF64">
    <property type="entry name" value="PROPHAGE INTEGRASE INTD-RELATED"/>
    <property type="match status" value="1"/>
</dbReference>
<organism evidence="9 10">
    <name type="scientific">Paraclostridium sordellii</name>
    <name type="common">Clostridium sordellii</name>
    <dbReference type="NCBI Taxonomy" id="1505"/>
    <lineage>
        <taxon>Bacteria</taxon>
        <taxon>Bacillati</taxon>
        <taxon>Bacillota</taxon>
        <taxon>Clostridia</taxon>
        <taxon>Peptostreptococcales</taxon>
        <taxon>Peptostreptococcaceae</taxon>
        <taxon>Paraclostridium</taxon>
    </lineage>
</organism>
<dbReference type="InterPro" id="IPR028259">
    <property type="entry name" value="AP2-like_int_N"/>
</dbReference>
<comment type="similarity">
    <text evidence="2">Belongs to the 'phage' integrase family.</text>
</comment>
<sequence>MNNIKSVFIRKRNNNYNVYVEYLDSETGKIKQKSHGKYSSKKDAEKHLIEIKNSVNGNKFVISKDITFVERCQKYMDDDSKDFSPVTLSTRSVVLNSTIKPFFKDIQLQDITPSVLQAFANYVYKNHTKQSARVRLAFVKAVLNEAYRLREITDNPTHFIKTPKSLVADARIPDVYSKEEVKEVIDKLEGSIIEIPILLMLTLGLRCGEACGLRWEDVDFENNLISINKTLTYVNKTGFIYKDPKTKGSIRTISAPAELMLKLKKLKVKYNKLKLENILEGKSQNLVCLNSILNPYSEPTLLKAWYKFLENNNIKRITLHDLRHTHATLLILAGTDMKTVSDRLGHTDIKITMNRYSHVLEEMDRKASDNISNIMFK</sequence>
<dbReference type="RefSeq" id="WP_057545244.1">
    <property type="nucleotide sequence ID" value="NZ_CDNJ01000003.1"/>
</dbReference>
<evidence type="ECO:0000313" key="9">
    <source>
        <dbReference type="EMBL" id="CEJ74263.1"/>
    </source>
</evidence>
<keyword evidence="10" id="KW-1185">Reference proteome</keyword>
<dbReference type="PROSITE" id="PS51900">
    <property type="entry name" value="CB"/>
    <property type="match status" value="1"/>
</dbReference>
<keyword evidence="4 6" id="KW-0238">DNA-binding</keyword>
<reference evidence="9 10" key="1">
    <citation type="submission" date="2014-11" db="EMBL/GenBank/DDBJ databases">
        <authorList>
            <person name="Aslett M.A."/>
            <person name="De Silva N."/>
        </authorList>
    </citation>
    <scope>NUCLEOTIDE SEQUENCE [LARGE SCALE GENOMIC DNA]</scope>
    <source>
        <strain evidence="9 10">ATCC9714</strain>
    </source>
</reference>
<evidence type="ECO:0000256" key="6">
    <source>
        <dbReference type="PROSITE-ProRule" id="PRU01248"/>
    </source>
</evidence>
<evidence type="ECO:0000256" key="5">
    <source>
        <dbReference type="ARBA" id="ARBA00023172"/>
    </source>
</evidence>
<dbReference type="Gene3D" id="1.10.150.130">
    <property type="match status" value="1"/>
</dbReference>
<evidence type="ECO:0000256" key="2">
    <source>
        <dbReference type="ARBA" id="ARBA00008857"/>
    </source>
</evidence>
<dbReference type="InterPro" id="IPR050090">
    <property type="entry name" value="Tyrosine_recombinase_XerCD"/>
</dbReference>
<dbReference type="SUPFAM" id="SSF56349">
    <property type="entry name" value="DNA breaking-rejoining enzymes"/>
    <property type="match status" value="1"/>
</dbReference>
<dbReference type="InterPro" id="IPR002104">
    <property type="entry name" value="Integrase_catalytic"/>
</dbReference>
<dbReference type="InterPro" id="IPR010998">
    <property type="entry name" value="Integrase_recombinase_N"/>
</dbReference>
<feature type="domain" description="Tyr recombinase" evidence="7">
    <location>
        <begin position="171"/>
        <end position="369"/>
    </location>
</feature>
<evidence type="ECO:0000256" key="3">
    <source>
        <dbReference type="ARBA" id="ARBA00022908"/>
    </source>
</evidence>
<protein>
    <submittedName>
        <fullName evidence="9">Integrase</fullName>
    </submittedName>
</protein>
<dbReference type="InterPro" id="IPR011010">
    <property type="entry name" value="DNA_brk_join_enz"/>
</dbReference>